<reference evidence="8 9" key="1">
    <citation type="submission" date="2017-06" db="EMBL/GenBank/DDBJ databases">
        <authorList>
            <consortium name="Pathogen Informatics"/>
        </authorList>
    </citation>
    <scope>NUCLEOTIDE SEQUENCE [LARGE SCALE GENOMIC DNA]</scope>
    <source>
        <strain evidence="8 9">NCTC13839</strain>
    </source>
</reference>
<evidence type="ECO:0000256" key="2">
    <source>
        <dbReference type="ARBA" id="ARBA00022448"/>
    </source>
</evidence>
<dbReference type="RefSeq" id="WP_095086328.1">
    <property type="nucleotide sequence ID" value="NZ_BMDM01000003.1"/>
</dbReference>
<keyword evidence="2" id="KW-0813">Transport</keyword>
<dbReference type="GO" id="GO:0055085">
    <property type="term" value="P:transmembrane transport"/>
    <property type="evidence" value="ECO:0007669"/>
    <property type="project" value="InterPro"/>
</dbReference>
<keyword evidence="4 7" id="KW-0812">Transmembrane</keyword>
<dbReference type="InterPro" id="IPR004776">
    <property type="entry name" value="Mem_transp_PIN-like"/>
</dbReference>
<evidence type="ECO:0000313" key="9">
    <source>
        <dbReference type="Proteomes" id="UP000242084"/>
    </source>
</evidence>
<dbReference type="Pfam" id="PF03547">
    <property type="entry name" value="Mem_trans"/>
    <property type="match status" value="1"/>
</dbReference>
<keyword evidence="5 7" id="KW-1133">Transmembrane helix</keyword>
<feature type="transmembrane region" description="Helical" evidence="7">
    <location>
        <begin position="119"/>
        <end position="143"/>
    </location>
</feature>
<comment type="subcellular location">
    <subcellularLocation>
        <location evidence="1">Membrane</location>
        <topology evidence="1">Multi-pass membrane protein</topology>
    </subcellularLocation>
</comment>
<evidence type="ECO:0000256" key="4">
    <source>
        <dbReference type="ARBA" id="ARBA00022692"/>
    </source>
</evidence>
<feature type="transmembrane region" description="Helical" evidence="7">
    <location>
        <begin position="6"/>
        <end position="24"/>
    </location>
</feature>
<dbReference type="AlphaFoldDB" id="A0A239YLJ0"/>
<gene>
    <name evidence="8" type="ORF">SAMEA4384403_00519</name>
</gene>
<feature type="transmembrane region" description="Helical" evidence="7">
    <location>
        <begin position="155"/>
        <end position="179"/>
    </location>
</feature>
<dbReference type="OrthoDB" id="3238334at2"/>
<dbReference type="KEGG" id="sste:SAMEA4384403_0519"/>
<evidence type="ECO:0000256" key="7">
    <source>
        <dbReference type="SAM" id="Phobius"/>
    </source>
</evidence>
<dbReference type="GO" id="GO:0016020">
    <property type="term" value="C:membrane"/>
    <property type="evidence" value="ECO:0007669"/>
    <property type="project" value="UniProtKB-SubCell"/>
</dbReference>
<protein>
    <submittedName>
        <fullName evidence="8">Transporter</fullName>
    </submittedName>
</protein>
<feature type="transmembrane region" description="Helical" evidence="7">
    <location>
        <begin position="31"/>
        <end position="51"/>
    </location>
</feature>
<dbReference type="PANTHER" id="PTHR36838">
    <property type="entry name" value="AUXIN EFFLUX CARRIER FAMILY PROTEIN"/>
    <property type="match status" value="1"/>
</dbReference>
<sequence>MNENFAMIILLIALGYILKKLKFFKASDGNVLATLVLNVTLPSLVIVNLNGTNLDLSLGWLPILMLLYGVIAKVFIIWLFKKNYNNQVRGTVGMMAASVNIGLFAYPLVSKIWPETGLLYFGMIDIGTAIIMFGVTYFVGSYFNEAGDQFDFKKMGLKLITTVPLMTYMIMFILNIMSIKIPGKAIDFFDIISQANLPLSMILLGLFLNFKIEKAYLPIVIKYLLFHYGFGLFMGLLVYFFLPVDDPMIKTSLLLAWLLPVGVSVLSYAITFKYKTLPIIGMTTNISIVISIVILYLFQLFFV</sequence>
<keyword evidence="9" id="KW-1185">Reference proteome</keyword>
<name>A0A239YLJ0_9STAP</name>
<feature type="transmembrane region" description="Helical" evidence="7">
    <location>
        <begin position="92"/>
        <end position="113"/>
    </location>
</feature>
<dbReference type="PANTHER" id="PTHR36838:SF3">
    <property type="entry name" value="TRANSPORTER AUXIN EFFLUX CARRIER EC FAMILY"/>
    <property type="match status" value="1"/>
</dbReference>
<keyword evidence="6 7" id="KW-0472">Membrane</keyword>
<feature type="transmembrane region" description="Helical" evidence="7">
    <location>
        <begin position="254"/>
        <end position="272"/>
    </location>
</feature>
<feature type="transmembrane region" description="Helical" evidence="7">
    <location>
        <begin position="191"/>
        <end position="208"/>
    </location>
</feature>
<accession>A0A239YLJ0</accession>
<dbReference type="Proteomes" id="UP000242084">
    <property type="component" value="Chromosome 1"/>
</dbReference>
<evidence type="ECO:0000256" key="5">
    <source>
        <dbReference type="ARBA" id="ARBA00022989"/>
    </source>
</evidence>
<keyword evidence="3" id="KW-1003">Cell membrane</keyword>
<organism evidence="8 9">
    <name type="scientific">Mammaliicoccus stepanovicii</name>
    <dbReference type="NCBI Taxonomy" id="643214"/>
    <lineage>
        <taxon>Bacteria</taxon>
        <taxon>Bacillati</taxon>
        <taxon>Bacillota</taxon>
        <taxon>Bacilli</taxon>
        <taxon>Bacillales</taxon>
        <taxon>Staphylococcaceae</taxon>
        <taxon>Mammaliicoccus</taxon>
    </lineage>
</organism>
<evidence type="ECO:0000256" key="6">
    <source>
        <dbReference type="ARBA" id="ARBA00023136"/>
    </source>
</evidence>
<feature type="transmembrane region" description="Helical" evidence="7">
    <location>
        <begin position="279"/>
        <end position="302"/>
    </location>
</feature>
<dbReference type="EMBL" id="LT906462">
    <property type="protein sequence ID" value="SNV59074.1"/>
    <property type="molecule type" value="Genomic_DNA"/>
</dbReference>
<proteinExistence type="predicted"/>
<feature type="transmembrane region" description="Helical" evidence="7">
    <location>
        <begin position="220"/>
        <end position="242"/>
    </location>
</feature>
<feature type="transmembrane region" description="Helical" evidence="7">
    <location>
        <begin position="57"/>
        <end position="80"/>
    </location>
</feature>
<evidence type="ECO:0000313" key="8">
    <source>
        <dbReference type="EMBL" id="SNV59074.1"/>
    </source>
</evidence>
<evidence type="ECO:0000256" key="3">
    <source>
        <dbReference type="ARBA" id="ARBA00022475"/>
    </source>
</evidence>
<evidence type="ECO:0000256" key="1">
    <source>
        <dbReference type="ARBA" id="ARBA00004141"/>
    </source>
</evidence>